<feature type="non-terminal residue" evidence="1">
    <location>
        <position position="1"/>
    </location>
</feature>
<evidence type="ECO:0000313" key="1">
    <source>
        <dbReference type="EMBL" id="EER19952.1"/>
    </source>
</evidence>
<dbReference type="Proteomes" id="UP000007800">
    <property type="component" value="Unassembled WGS sequence"/>
</dbReference>
<dbReference type="InParanoid" id="C5K6N2"/>
<gene>
    <name evidence="1" type="ORF">Pmar_PMAR006848</name>
</gene>
<dbReference type="AlphaFoldDB" id="C5K6N2"/>
<dbReference type="GeneID" id="9058616"/>
<feature type="non-terminal residue" evidence="1">
    <location>
        <position position="55"/>
    </location>
</feature>
<keyword evidence="2" id="KW-1185">Reference proteome</keyword>
<name>C5K6N2_PERM5</name>
<evidence type="ECO:0000313" key="2">
    <source>
        <dbReference type="Proteomes" id="UP000007800"/>
    </source>
</evidence>
<proteinExistence type="predicted"/>
<dbReference type="EMBL" id="GG670888">
    <property type="protein sequence ID" value="EER19952.1"/>
    <property type="molecule type" value="Genomic_DNA"/>
</dbReference>
<dbReference type="RefSeq" id="XP_002788156.1">
    <property type="nucleotide sequence ID" value="XM_002788110.1"/>
</dbReference>
<accession>C5K6N2</accession>
<sequence>LRSFSLSKHTIPASSAFAFGSISPTAVTIGSNAARNLAISMSPWLSFEDENEIKV</sequence>
<reference evidence="1 2" key="1">
    <citation type="submission" date="2008-07" db="EMBL/GenBank/DDBJ databases">
        <authorList>
            <person name="El-Sayed N."/>
            <person name="Caler E."/>
            <person name="Inman J."/>
            <person name="Amedeo P."/>
            <person name="Hass B."/>
            <person name="Wortman J."/>
        </authorList>
    </citation>
    <scope>NUCLEOTIDE SEQUENCE [LARGE SCALE GENOMIC DNA]</scope>
    <source>
        <strain evidence="2">ATCC 50983 / TXsc</strain>
    </source>
</reference>
<organism evidence="2">
    <name type="scientific">Perkinsus marinus (strain ATCC 50983 / TXsc)</name>
    <dbReference type="NCBI Taxonomy" id="423536"/>
    <lineage>
        <taxon>Eukaryota</taxon>
        <taxon>Sar</taxon>
        <taxon>Alveolata</taxon>
        <taxon>Perkinsozoa</taxon>
        <taxon>Perkinsea</taxon>
        <taxon>Perkinsida</taxon>
        <taxon>Perkinsidae</taxon>
        <taxon>Perkinsus</taxon>
    </lineage>
</organism>
<protein>
    <submittedName>
        <fullName evidence="1">Uncharacterized protein</fullName>
    </submittedName>
</protein>